<gene>
    <name evidence="1" type="ordered locus">Sthe_0563</name>
</gene>
<accession>D1C184</accession>
<evidence type="ECO:0008006" key="3">
    <source>
        <dbReference type="Google" id="ProtNLM"/>
    </source>
</evidence>
<reference evidence="2" key="1">
    <citation type="submission" date="2009-11" db="EMBL/GenBank/DDBJ databases">
        <title>The complete chromosome 1 of Sphaerobacter thermophilus DSM 20745.</title>
        <authorList>
            <person name="Lucas S."/>
            <person name="Copeland A."/>
            <person name="Lapidus A."/>
            <person name="Glavina del Rio T."/>
            <person name="Dalin E."/>
            <person name="Tice H."/>
            <person name="Bruce D."/>
            <person name="Goodwin L."/>
            <person name="Pitluck S."/>
            <person name="Kyrpides N."/>
            <person name="Mavromatis K."/>
            <person name="Ivanova N."/>
            <person name="Mikhailova N."/>
            <person name="LaButti K.M."/>
            <person name="Clum A."/>
            <person name="Sun H.I."/>
            <person name="Brettin T."/>
            <person name="Detter J.C."/>
            <person name="Han C."/>
            <person name="Larimer F."/>
            <person name="Land M."/>
            <person name="Hauser L."/>
            <person name="Markowitz V."/>
            <person name="Cheng J.F."/>
            <person name="Hugenholtz P."/>
            <person name="Woyke T."/>
            <person name="Wu D."/>
            <person name="Steenblock K."/>
            <person name="Schneider S."/>
            <person name="Pukall R."/>
            <person name="Goeker M."/>
            <person name="Klenk H.P."/>
            <person name="Eisen J.A."/>
        </authorList>
    </citation>
    <scope>NUCLEOTIDE SEQUENCE [LARGE SCALE GENOMIC DNA]</scope>
    <source>
        <strain evidence="2">ATCC 49802 / DSM 20745 / S 6022</strain>
    </source>
</reference>
<dbReference type="EMBL" id="CP001823">
    <property type="protein sequence ID" value="ACZ38001.1"/>
    <property type="molecule type" value="Genomic_DNA"/>
</dbReference>
<name>D1C184_SPHTD</name>
<evidence type="ECO:0000313" key="1">
    <source>
        <dbReference type="EMBL" id="ACZ38001.1"/>
    </source>
</evidence>
<dbReference type="HOGENOM" id="CLU_1757669_0_0_0"/>
<dbReference type="Proteomes" id="UP000002027">
    <property type="component" value="Chromosome 1"/>
</dbReference>
<proteinExistence type="predicted"/>
<dbReference type="AlphaFoldDB" id="D1C184"/>
<sequence>MTRPEPERRVLEAQTLVEALIKIQQRLVERLEGLRSALGDGDLDAVAEVVRHVQTLCTDASNIQDRLDSQFAALDDAERAALAPHLRDLEREAGRVALLRDQVDDLIDALAGVTHETIIANNQLASRLNGYHPGTQVPVRPHLFDHTA</sequence>
<organism evidence="1 2">
    <name type="scientific">Sphaerobacter thermophilus (strain ATCC 49802 / DSM 20745 / KCCM 41009 / NCIMB 13125 / S 6022)</name>
    <dbReference type="NCBI Taxonomy" id="479434"/>
    <lineage>
        <taxon>Bacteria</taxon>
        <taxon>Pseudomonadati</taxon>
        <taxon>Thermomicrobiota</taxon>
        <taxon>Thermomicrobia</taxon>
        <taxon>Sphaerobacterales</taxon>
        <taxon>Sphaerobacterineae</taxon>
        <taxon>Sphaerobacteraceae</taxon>
        <taxon>Sphaerobacter</taxon>
    </lineage>
</organism>
<evidence type="ECO:0000313" key="2">
    <source>
        <dbReference type="Proteomes" id="UP000002027"/>
    </source>
</evidence>
<protein>
    <recommendedName>
        <fullName evidence="3">FlgN family protein</fullName>
    </recommendedName>
</protein>
<dbReference type="STRING" id="479434.Sthe_0563"/>
<dbReference type="RefSeq" id="WP_012871048.1">
    <property type="nucleotide sequence ID" value="NC_013523.1"/>
</dbReference>
<reference evidence="1 2" key="2">
    <citation type="journal article" date="2010" name="Stand. Genomic Sci.">
        <title>Complete genome sequence of Desulfohalobium retbaense type strain (HR(100)).</title>
        <authorList>
            <person name="Spring S."/>
            <person name="Nolan M."/>
            <person name="Lapidus A."/>
            <person name="Glavina Del Rio T."/>
            <person name="Copeland A."/>
            <person name="Tice H."/>
            <person name="Cheng J.F."/>
            <person name="Lucas S."/>
            <person name="Land M."/>
            <person name="Chen F."/>
            <person name="Bruce D."/>
            <person name="Goodwin L."/>
            <person name="Pitluck S."/>
            <person name="Ivanova N."/>
            <person name="Mavromatis K."/>
            <person name="Mikhailova N."/>
            <person name="Pati A."/>
            <person name="Chen A."/>
            <person name="Palaniappan K."/>
            <person name="Hauser L."/>
            <person name="Chang Y.J."/>
            <person name="Jeffries C.D."/>
            <person name="Munk C."/>
            <person name="Kiss H."/>
            <person name="Chain P."/>
            <person name="Han C."/>
            <person name="Brettin T."/>
            <person name="Detter J.C."/>
            <person name="Schuler E."/>
            <person name="Goker M."/>
            <person name="Rohde M."/>
            <person name="Bristow J."/>
            <person name="Eisen J.A."/>
            <person name="Markowitz V."/>
            <person name="Hugenholtz P."/>
            <person name="Kyrpides N.C."/>
            <person name="Klenk H.P."/>
        </authorList>
    </citation>
    <scope>NUCLEOTIDE SEQUENCE [LARGE SCALE GENOMIC DNA]</scope>
    <source>
        <strain evidence="2">ATCC 49802 / DSM 20745 / S 6022</strain>
    </source>
</reference>
<keyword evidence="2" id="KW-1185">Reference proteome</keyword>
<dbReference type="InParanoid" id="D1C184"/>
<dbReference type="KEGG" id="sti:Sthe_0563"/>